<organism evidence="1 2">
    <name type="scientific">Carboxylicivirga linearis</name>
    <dbReference type="NCBI Taxonomy" id="1628157"/>
    <lineage>
        <taxon>Bacteria</taxon>
        <taxon>Pseudomonadati</taxon>
        <taxon>Bacteroidota</taxon>
        <taxon>Bacteroidia</taxon>
        <taxon>Marinilabiliales</taxon>
        <taxon>Marinilabiliaceae</taxon>
        <taxon>Carboxylicivirga</taxon>
    </lineage>
</organism>
<accession>A0ABS5JZE6</accession>
<comment type="caution">
    <text evidence="1">The sequence shown here is derived from an EMBL/GenBank/DDBJ whole genome shotgun (WGS) entry which is preliminary data.</text>
</comment>
<evidence type="ECO:0000313" key="1">
    <source>
        <dbReference type="EMBL" id="MBS2100275.1"/>
    </source>
</evidence>
<reference evidence="1 2" key="1">
    <citation type="journal article" date="2015" name="Int. J. Syst. Evol. Microbiol.">
        <title>Carboxylicivirga linearis sp. nov., isolated from a sea cucumber culture pond.</title>
        <authorList>
            <person name="Wang F.Q."/>
            <person name="Zhou Y.X."/>
            <person name="Lin X.Z."/>
            <person name="Chen G.J."/>
            <person name="Du Z.J."/>
        </authorList>
    </citation>
    <scope>NUCLEOTIDE SEQUENCE [LARGE SCALE GENOMIC DNA]</scope>
    <source>
        <strain evidence="1 2">FB218</strain>
    </source>
</reference>
<sequence>MKYLIITLVASMMTLVVYSQDFSYVKEIELNDINQLNSAEEDVLECCYYLVAARYNKNDNQRIIATDFVNKWAKGRFGDEAILNTKVKEVTEERQELNDLFVTYYTLRFIENEGDMEEEELMQAAFTGVISFCENPVNKIKLTKELKGLKQVIEDGALSAYLQE</sequence>
<keyword evidence="2" id="KW-1185">Reference proteome</keyword>
<dbReference type="EMBL" id="JAGUCO010000020">
    <property type="protein sequence ID" value="MBS2100275.1"/>
    <property type="molecule type" value="Genomic_DNA"/>
</dbReference>
<gene>
    <name evidence="1" type="ORF">KEM10_18455</name>
</gene>
<proteinExistence type="predicted"/>
<evidence type="ECO:0000313" key="2">
    <source>
        <dbReference type="Proteomes" id="UP000708576"/>
    </source>
</evidence>
<dbReference type="RefSeq" id="WP_212217787.1">
    <property type="nucleotide sequence ID" value="NZ_JAGUCO010000020.1"/>
</dbReference>
<protein>
    <submittedName>
        <fullName evidence="1">Uncharacterized protein</fullName>
    </submittedName>
</protein>
<dbReference type="Proteomes" id="UP000708576">
    <property type="component" value="Unassembled WGS sequence"/>
</dbReference>
<name>A0ABS5JZE6_9BACT</name>